<gene>
    <name evidence="5" type="ORF">FF124_07435</name>
</gene>
<dbReference type="Gene3D" id="1.10.10.60">
    <property type="entry name" value="Homeodomain-like"/>
    <property type="match status" value="1"/>
</dbReference>
<keyword evidence="6" id="KW-1185">Reference proteome</keyword>
<feature type="domain" description="HTH araC/xylS-type" evidence="4">
    <location>
        <begin position="206"/>
        <end position="303"/>
    </location>
</feature>
<keyword evidence="3" id="KW-0804">Transcription</keyword>
<sequence length="309" mass="33644">MTDTLTTLFNLLDLRSARCTRFEAGGDWSLRFPEKSAIKFAAVLKGTCFMLHGDRPPIRLRAGDVFLLSQYPSYVLASDPALPPEDGARVIDWTQSDTGRYGGDEVVMIGGAYRASPLHAHLLGDALPPLMLIPAQAPSAAQISRTLQSLESEFTRTDIGAEMMRRHLTDMLLVQMLRAISAREGETTAVPGQSNWIGALTDRRLGAALDAIHANPERNWTVAALAGIAGMSRTAFSQGFRKAIGRAPIDYVLRWRMQVAEDLIHRGRSVSEVAGLLGYGSQSAFGVAFKRIKGRSPRAALRGQAARRA</sequence>
<dbReference type="AlphaFoldDB" id="A0A5C4JSL3"/>
<dbReference type="InterPro" id="IPR032783">
    <property type="entry name" value="AraC_lig"/>
</dbReference>
<evidence type="ECO:0000256" key="1">
    <source>
        <dbReference type="ARBA" id="ARBA00023015"/>
    </source>
</evidence>
<dbReference type="GO" id="GO:0003700">
    <property type="term" value="F:DNA-binding transcription factor activity"/>
    <property type="evidence" value="ECO:0007669"/>
    <property type="project" value="InterPro"/>
</dbReference>
<protein>
    <submittedName>
        <fullName evidence="5">AraC family transcriptional regulator</fullName>
    </submittedName>
</protein>
<comment type="caution">
    <text evidence="5">The sequence shown here is derived from an EMBL/GenBank/DDBJ whole genome shotgun (WGS) entry which is preliminary data.</text>
</comment>
<dbReference type="PANTHER" id="PTHR46796">
    <property type="entry name" value="HTH-TYPE TRANSCRIPTIONAL ACTIVATOR RHAS-RELATED"/>
    <property type="match status" value="1"/>
</dbReference>
<name>A0A5C4JSL3_9HYPH</name>
<dbReference type="PANTHER" id="PTHR46796:SF7">
    <property type="entry name" value="ARAC FAMILY TRANSCRIPTIONAL REGULATOR"/>
    <property type="match status" value="1"/>
</dbReference>
<evidence type="ECO:0000256" key="2">
    <source>
        <dbReference type="ARBA" id="ARBA00023125"/>
    </source>
</evidence>
<accession>A0A5C4JSL3</accession>
<evidence type="ECO:0000313" key="6">
    <source>
        <dbReference type="Proteomes" id="UP000307874"/>
    </source>
</evidence>
<dbReference type="Pfam" id="PF12833">
    <property type="entry name" value="HTH_18"/>
    <property type="match status" value="1"/>
</dbReference>
<reference evidence="5 6" key="1">
    <citation type="submission" date="2019-06" db="EMBL/GenBank/DDBJ databases">
        <title>Martelella lutilitoris sp. nov., isolated from a tidal mudflat.</title>
        <authorList>
            <person name="Kim Y.-J."/>
        </authorList>
    </citation>
    <scope>NUCLEOTIDE SEQUENCE [LARGE SCALE GENOMIC DNA]</scope>
    <source>
        <strain evidence="5 6">GH2-6</strain>
    </source>
</reference>
<dbReference type="Pfam" id="PF12852">
    <property type="entry name" value="Cupin_6"/>
    <property type="match status" value="1"/>
</dbReference>
<dbReference type="SUPFAM" id="SSF46689">
    <property type="entry name" value="Homeodomain-like"/>
    <property type="match status" value="2"/>
</dbReference>
<keyword evidence="2" id="KW-0238">DNA-binding</keyword>
<dbReference type="InterPro" id="IPR009057">
    <property type="entry name" value="Homeodomain-like_sf"/>
</dbReference>
<dbReference type="PROSITE" id="PS01124">
    <property type="entry name" value="HTH_ARAC_FAMILY_2"/>
    <property type="match status" value="1"/>
</dbReference>
<evidence type="ECO:0000259" key="4">
    <source>
        <dbReference type="PROSITE" id="PS01124"/>
    </source>
</evidence>
<dbReference type="GO" id="GO:0043565">
    <property type="term" value="F:sequence-specific DNA binding"/>
    <property type="evidence" value="ECO:0007669"/>
    <property type="project" value="InterPro"/>
</dbReference>
<organism evidence="5 6">
    <name type="scientific">Martelella lutilitoris</name>
    <dbReference type="NCBI Taxonomy" id="2583532"/>
    <lineage>
        <taxon>Bacteria</taxon>
        <taxon>Pseudomonadati</taxon>
        <taxon>Pseudomonadota</taxon>
        <taxon>Alphaproteobacteria</taxon>
        <taxon>Hyphomicrobiales</taxon>
        <taxon>Aurantimonadaceae</taxon>
        <taxon>Martelella</taxon>
    </lineage>
</organism>
<dbReference type="OrthoDB" id="9783876at2"/>
<dbReference type="InterPro" id="IPR050204">
    <property type="entry name" value="AraC_XylS_family_regulators"/>
</dbReference>
<dbReference type="SMART" id="SM00342">
    <property type="entry name" value="HTH_ARAC"/>
    <property type="match status" value="1"/>
</dbReference>
<dbReference type="RefSeq" id="WP_138747873.1">
    <property type="nucleotide sequence ID" value="NZ_VCLB01000004.1"/>
</dbReference>
<keyword evidence="1" id="KW-0805">Transcription regulation</keyword>
<evidence type="ECO:0000256" key="3">
    <source>
        <dbReference type="ARBA" id="ARBA00023163"/>
    </source>
</evidence>
<dbReference type="Proteomes" id="UP000307874">
    <property type="component" value="Unassembled WGS sequence"/>
</dbReference>
<proteinExistence type="predicted"/>
<dbReference type="InterPro" id="IPR018060">
    <property type="entry name" value="HTH_AraC"/>
</dbReference>
<evidence type="ECO:0000313" key="5">
    <source>
        <dbReference type="EMBL" id="TNB48164.1"/>
    </source>
</evidence>
<dbReference type="EMBL" id="VCLB01000004">
    <property type="protein sequence ID" value="TNB48164.1"/>
    <property type="molecule type" value="Genomic_DNA"/>
</dbReference>